<name>A0A1H5VTR5_9ACTN</name>
<dbReference type="RefSeq" id="WP_103884558.1">
    <property type="nucleotide sequence ID" value="NZ_FNVU01000002.1"/>
</dbReference>
<protein>
    <submittedName>
        <fullName evidence="2">Uncharacterized protein</fullName>
    </submittedName>
</protein>
<dbReference type="AlphaFoldDB" id="A0A1H5VTR5"/>
<evidence type="ECO:0000313" key="3">
    <source>
        <dbReference type="Proteomes" id="UP000236754"/>
    </source>
</evidence>
<gene>
    <name evidence="2" type="ORF">SAMN05216223_102423</name>
</gene>
<keyword evidence="1" id="KW-0732">Signal</keyword>
<feature type="chain" id="PRO_5009287587" evidence="1">
    <location>
        <begin position="34"/>
        <end position="661"/>
    </location>
</feature>
<organism evidence="2 3">
    <name type="scientific">Actinacidiphila yanglinensis</name>
    <dbReference type="NCBI Taxonomy" id="310779"/>
    <lineage>
        <taxon>Bacteria</taxon>
        <taxon>Bacillati</taxon>
        <taxon>Actinomycetota</taxon>
        <taxon>Actinomycetes</taxon>
        <taxon>Kitasatosporales</taxon>
        <taxon>Streptomycetaceae</taxon>
        <taxon>Actinacidiphila</taxon>
    </lineage>
</organism>
<sequence length="661" mass="68396">MKRPIAPAGLRRSATWALALTAACGLFFVPSSAAQGSPPAAFSQAPGAQAAAADCQVTLPGGLRATVTPGGARLSDPAAAAGRAMLSFRSNGHRYLVPEDVAGRTGPSGLAGYDTTALAQQTCSAPEFAQAGQSAKPAGHDTYTMGRLTTHLIDGDGQPAFQGLLFLVDADHTTYADQLFAVTNGVLKMAVPTGHYTAVYLDGSHITVAPEVTVGDGTSITLDARTATHQVQVPATPRPATLTNTEISLYRSDGTTSSDAAGPVFQIQDMGSSPLGSMLNTTAPVKHGRFEVVTTADLASPAGTARPYAYHIANSYQALPGSYPTSVKASSLATVTRTYSAPAGATGTDLLVNDVTPVWAATAGTQTATGFEFLTPGTVRTEYVGSPADLNWRTAVEDEQTSDTLYGADTVYRPGSRLAETWEAGAPHPSVQLDRGTSAVYCGACASADTMVFAIGDSGDTSPGTLGLGFDQTSTVTLSRNGELQATGSDGLFEASVPVPAGRATYQLAQHTVRDGVSLSPSTDTTWTFTADPGQGRALPDHVHCAGPVDSCAALPLLFASTDTDADLQHQLTTGRHTVDLDVTRQQYATAPAVSGARLQVSYDDGKSWQDLHLTGTHGDYRAGYSVPASASGGTVSFKLAAWDSQGNRIDQVLPSAYRVR</sequence>
<feature type="signal peptide" evidence="1">
    <location>
        <begin position="1"/>
        <end position="33"/>
    </location>
</feature>
<reference evidence="2 3" key="1">
    <citation type="submission" date="2016-10" db="EMBL/GenBank/DDBJ databases">
        <authorList>
            <person name="de Groot N.N."/>
        </authorList>
    </citation>
    <scope>NUCLEOTIDE SEQUENCE [LARGE SCALE GENOMIC DNA]</scope>
    <source>
        <strain evidence="2 3">CGMCC 4.2023</strain>
    </source>
</reference>
<dbReference type="PROSITE" id="PS51257">
    <property type="entry name" value="PROKAR_LIPOPROTEIN"/>
    <property type="match status" value="1"/>
</dbReference>
<proteinExistence type="predicted"/>
<accession>A0A1H5VTR5</accession>
<keyword evidence="3" id="KW-1185">Reference proteome</keyword>
<evidence type="ECO:0000313" key="2">
    <source>
        <dbReference type="EMBL" id="SEF90348.1"/>
    </source>
</evidence>
<dbReference type="OrthoDB" id="3586357at2"/>
<dbReference type="Proteomes" id="UP000236754">
    <property type="component" value="Unassembled WGS sequence"/>
</dbReference>
<dbReference type="EMBL" id="FNVU01000002">
    <property type="protein sequence ID" value="SEF90348.1"/>
    <property type="molecule type" value="Genomic_DNA"/>
</dbReference>
<evidence type="ECO:0000256" key="1">
    <source>
        <dbReference type="SAM" id="SignalP"/>
    </source>
</evidence>